<feature type="domain" description="F-box associated beta-propeller type 1" evidence="1">
    <location>
        <begin position="43"/>
        <end position="177"/>
    </location>
</feature>
<proteinExistence type="predicted"/>
<organism evidence="2">
    <name type="scientific">Fagus sylvatica</name>
    <name type="common">Beechnut</name>
    <dbReference type="NCBI Taxonomy" id="28930"/>
    <lineage>
        <taxon>Eukaryota</taxon>
        <taxon>Viridiplantae</taxon>
        <taxon>Streptophyta</taxon>
        <taxon>Embryophyta</taxon>
        <taxon>Tracheophyta</taxon>
        <taxon>Spermatophyta</taxon>
        <taxon>Magnoliopsida</taxon>
        <taxon>eudicotyledons</taxon>
        <taxon>Gunneridae</taxon>
        <taxon>Pentapetalae</taxon>
        <taxon>rosids</taxon>
        <taxon>fabids</taxon>
        <taxon>Fagales</taxon>
        <taxon>Fagaceae</taxon>
        <taxon>Fagus</taxon>
    </lineage>
</organism>
<sequence length="335" mass="38026">MKMELPTELIMDAFSRLPIKSLFRGIYLTKGEPALDFLIKGDYFILCNPSIGKTKVIKCLPPEDEGMMITTFGLCPDHPNHDVLVIRIVFFYDYSAESFFGKKLPYTEVYSIKKKSWNRVGGFDNSFDPSFMVLADRVVFVQGTLHWKAACLDQEMIMCFKISEKEFKILKLPIDCFSNMYMINWKLANWKGTLAFIVIGEAQPPRRNTIIGVENRNLMVHEGRGFNPVAVVHRAWRLLADYQNAWHGGVGEVSRECQVPREENIGAGWIPPGEGYVKVNWAVFVKLDSSHCFMGVVIRNHGSHVMGAMVMKLPELPKGVHPNVSAIIQSLKFVC</sequence>
<dbReference type="PANTHER" id="PTHR31672:SF13">
    <property type="entry name" value="F-BOX PROTEIN CPR30-LIKE"/>
    <property type="match status" value="1"/>
</dbReference>
<accession>A0A2N9EZR5</accession>
<evidence type="ECO:0000313" key="2">
    <source>
        <dbReference type="EMBL" id="SPC80333.1"/>
    </source>
</evidence>
<gene>
    <name evidence="2" type="ORF">FSB_LOCUS8215</name>
</gene>
<dbReference type="EMBL" id="OIVN01000446">
    <property type="protein sequence ID" value="SPC80333.1"/>
    <property type="molecule type" value="Genomic_DNA"/>
</dbReference>
<evidence type="ECO:0000259" key="1">
    <source>
        <dbReference type="Pfam" id="PF07734"/>
    </source>
</evidence>
<dbReference type="InterPro" id="IPR006527">
    <property type="entry name" value="F-box-assoc_dom_typ1"/>
</dbReference>
<dbReference type="AlphaFoldDB" id="A0A2N9EZR5"/>
<dbReference type="InterPro" id="IPR050796">
    <property type="entry name" value="SCF_F-box_component"/>
</dbReference>
<name>A0A2N9EZR5_FAGSY</name>
<protein>
    <recommendedName>
        <fullName evidence="1">F-box associated beta-propeller type 1 domain-containing protein</fullName>
    </recommendedName>
</protein>
<dbReference type="PANTHER" id="PTHR31672">
    <property type="entry name" value="BNACNNG10540D PROTEIN"/>
    <property type="match status" value="1"/>
</dbReference>
<dbReference type="Pfam" id="PF07734">
    <property type="entry name" value="FBA_1"/>
    <property type="match status" value="1"/>
</dbReference>
<dbReference type="NCBIfam" id="TIGR01640">
    <property type="entry name" value="F_box_assoc_1"/>
    <property type="match status" value="1"/>
</dbReference>
<reference evidence="2" key="1">
    <citation type="submission" date="2018-02" db="EMBL/GenBank/DDBJ databases">
        <authorList>
            <person name="Cohen D.B."/>
            <person name="Kent A.D."/>
        </authorList>
    </citation>
    <scope>NUCLEOTIDE SEQUENCE</scope>
</reference>
<dbReference type="InterPro" id="IPR017451">
    <property type="entry name" value="F-box-assoc_interact_dom"/>
</dbReference>